<proteinExistence type="predicted"/>
<feature type="region of interest" description="Disordered" evidence="1">
    <location>
        <begin position="252"/>
        <end position="274"/>
    </location>
</feature>
<name>C9SU88_VERA1</name>
<gene>
    <name evidence="3" type="ORF">VDBG_08509</name>
</gene>
<dbReference type="Pfam" id="PF01261">
    <property type="entry name" value="AP_endonuc_2"/>
    <property type="match status" value="1"/>
</dbReference>
<organism evidence="4">
    <name type="scientific">Verticillium alfalfae (strain VaMs.102 / ATCC MYA-4576 / FGSC 10136)</name>
    <name type="common">Verticillium wilt of alfalfa</name>
    <name type="synonym">Verticillium albo-atrum</name>
    <dbReference type="NCBI Taxonomy" id="526221"/>
    <lineage>
        <taxon>Eukaryota</taxon>
        <taxon>Fungi</taxon>
        <taxon>Dikarya</taxon>
        <taxon>Ascomycota</taxon>
        <taxon>Pezizomycotina</taxon>
        <taxon>Sordariomycetes</taxon>
        <taxon>Hypocreomycetidae</taxon>
        <taxon>Glomerellales</taxon>
        <taxon>Plectosphaerellaceae</taxon>
        <taxon>Verticillium</taxon>
    </lineage>
</organism>
<protein>
    <submittedName>
        <fullName evidence="3">3-dehydroshikimate dehydratase</fullName>
    </submittedName>
</protein>
<dbReference type="InterPro" id="IPR050312">
    <property type="entry name" value="IolE/XylAMocC-like"/>
</dbReference>
<evidence type="ECO:0000313" key="4">
    <source>
        <dbReference type="Proteomes" id="UP000008698"/>
    </source>
</evidence>
<evidence type="ECO:0000313" key="3">
    <source>
        <dbReference type="EMBL" id="EEY22399.1"/>
    </source>
</evidence>
<dbReference type="HOGENOM" id="CLU_797404_0_0_1"/>
<dbReference type="PANTHER" id="PTHR12110:SF21">
    <property type="entry name" value="XYLOSE ISOMERASE-LIKE TIM BARREL DOMAIN-CONTAINING PROTEIN"/>
    <property type="match status" value="1"/>
</dbReference>
<sequence length="348" mass="37442">MAAKYNYRGIELWHEDLMDVADRYTGGSALVSNQLTAAHHVRRLCEARNLHILCLQPFQHFEGLLDRAQHARRLDELRIWFQLAHALQTDLIQIPSNVLPQEQVSADLADHIADLREGADMGAAETPPLRFSFESLGWGARCDTWKASWEVVLGVDRPNFWALPRHVQHLRAHLRRPDVAEGALPQADEALRASMERLVATVDVARIFYVQVVDDRAAAGAAAGGPRVLPRRAAGAHELVAQLPAVLRRAGARRVPPRAGGRVGHLPGSRVRGVGEPRAVQPAHVAGGRRGAGGAGEEGGGVVCQARAGHEDEGGGAGAAGDGISVGKQQHASTGIKRGLRVALLFSM</sequence>
<dbReference type="eggNOG" id="ENOG502S1RE">
    <property type="taxonomic scope" value="Eukaryota"/>
</dbReference>
<dbReference type="EMBL" id="DS985225">
    <property type="protein sequence ID" value="EEY22399.1"/>
    <property type="molecule type" value="Genomic_DNA"/>
</dbReference>
<feature type="domain" description="Xylose isomerase-like TIM barrel" evidence="2">
    <location>
        <begin position="2"/>
        <end position="216"/>
    </location>
</feature>
<dbReference type="PANTHER" id="PTHR12110">
    <property type="entry name" value="HYDROXYPYRUVATE ISOMERASE"/>
    <property type="match status" value="1"/>
</dbReference>
<dbReference type="AlphaFoldDB" id="C9SU88"/>
<dbReference type="OrthoDB" id="5360893at2759"/>
<dbReference type="RefSeq" id="XP_003001464.1">
    <property type="nucleotide sequence ID" value="XM_003001418.1"/>
</dbReference>
<reference evidence="4" key="1">
    <citation type="journal article" date="2011" name="PLoS Pathog.">
        <title>Comparative genomics yields insights into niche adaptation of plant vascular wilt pathogens.</title>
        <authorList>
            <person name="Klosterman S.J."/>
            <person name="Subbarao K.V."/>
            <person name="Kang S."/>
            <person name="Veronese P."/>
            <person name="Gold S.E."/>
            <person name="Thomma B.P.H.J."/>
            <person name="Chen Z."/>
            <person name="Henrissat B."/>
            <person name="Lee Y.-H."/>
            <person name="Park J."/>
            <person name="Garcia-Pedrajas M.D."/>
            <person name="Barbara D.J."/>
            <person name="Anchieta A."/>
            <person name="de Jonge R."/>
            <person name="Santhanam P."/>
            <person name="Maruthachalam K."/>
            <person name="Atallah Z."/>
            <person name="Amyotte S.G."/>
            <person name="Paz Z."/>
            <person name="Inderbitzin P."/>
            <person name="Hayes R.J."/>
            <person name="Heiman D.I."/>
            <person name="Young S."/>
            <person name="Zeng Q."/>
            <person name="Engels R."/>
            <person name="Galagan J."/>
            <person name="Cuomo C.A."/>
            <person name="Dobinson K.F."/>
            <person name="Ma L.-J."/>
        </authorList>
    </citation>
    <scope>NUCLEOTIDE SEQUENCE [LARGE SCALE GENOMIC DNA]</scope>
    <source>
        <strain evidence="4">VaMs.102 / ATCC MYA-4576 / FGSC 10136</strain>
    </source>
</reference>
<dbReference type="Proteomes" id="UP000008698">
    <property type="component" value="Unassembled WGS sequence"/>
</dbReference>
<dbReference type="SUPFAM" id="SSF51658">
    <property type="entry name" value="Xylose isomerase-like"/>
    <property type="match status" value="1"/>
</dbReference>
<keyword evidence="4" id="KW-1185">Reference proteome</keyword>
<accession>C9SU88</accession>
<dbReference type="InterPro" id="IPR013022">
    <property type="entry name" value="Xyl_isomerase-like_TIM-brl"/>
</dbReference>
<dbReference type="STRING" id="526221.C9SU88"/>
<dbReference type="GeneID" id="9529518"/>
<evidence type="ECO:0000259" key="2">
    <source>
        <dbReference type="Pfam" id="PF01261"/>
    </source>
</evidence>
<dbReference type="KEGG" id="val:VDBG_08509"/>
<dbReference type="InterPro" id="IPR036237">
    <property type="entry name" value="Xyl_isomerase-like_sf"/>
</dbReference>
<evidence type="ECO:0000256" key="1">
    <source>
        <dbReference type="SAM" id="MobiDB-lite"/>
    </source>
</evidence>
<dbReference type="Gene3D" id="3.20.20.150">
    <property type="entry name" value="Divalent-metal-dependent TIM barrel enzymes"/>
    <property type="match status" value="1"/>
</dbReference>